<dbReference type="RefSeq" id="WP_345227848.1">
    <property type="nucleotide sequence ID" value="NZ_BAABHA010000015.1"/>
</dbReference>
<feature type="chain" id="PRO_5045668661" description="PKD domain-containing protein" evidence="1">
    <location>
        <begin position="26"/>
        <end position="604"/>
    </location>
</feature>
<dbReference type="PANTHER" id="PTHR42754">
    <property type="entry name" value="ENDOGLUCANASE"/>
    <property type="match status" value="1"/>
</dbReference>
<dbReference type="PROSITE" id="PS50093">
    <property type="entry name" value="PKD"/>
    <property type="match status" value="1"/>
</dbReference>
<dbReference type="CDD" id="cd00146">
    <property type="entry name" value="PKD"/>
    <property type="match status" value="1"/>
</dbReference>
<dbReference type="SUPFAM" id="SSF49299">
    <property type="entry name" value="PKD domain"/>
    <property type="match status" value="1"/>
</dbReference>
<dbReference type="InterPro" id="IPR035986">
    <property type="entry name" value="PKD_dom_sf"/>
</dbReference>
<dbReference type="InterPro" id="IPR000601">
    <property type="entry name" value="PKD_dom"/>
</dbReference>
<reference evidence="4" key="1">
    <citation type="journal article" date="2019" name="Int. J. Syst. Evol. Microbiol.">
        <title>The Global Catalogue of Microorganisms (GCM) 10K type strain sequencing project: providing services to taxonomists for standard genome sequencing and annotation.</title>
        <authorList>
            <consortium name="The Broad Institute Genomics Platform"/>
            <consortium name="The Broad Institute Genome Sequencing Center for Infectious Disease"/>
            <person name="Wu L."/>
            <person name="Ma J."/>
        </authorList>
    </citation>
    <scope>NUCLEOTIDE SEQUENCE [LARGE SCALE GENOMIC DNA]</scope>
    <source>
        <strain evidence="4">JCM 17924</strain>
    </source>
</reference>
<dbReference type="InterPro" id="IPR011047">
    <property type="entry name" value="Quinoprotein_ADH-like_sf"/>
</dbReference>
<dbReference type="NCBIfam" id="TIGR04183">
    <property type="entry name" value="Por_Secre_tail"/>
    <property type="match status" value="1"/>
</dbReference>
<evidence type="ECO:0000256" key="1">
    <source>
        <dbReference type="SAM" id="SignalP"/>
    </source>
</evidence>
<evidence type="ECO:0000313" key="3">
    <source>
        <dbReference type="EMBL" id="GAA4393111.1"/>
    </source>
</evidence>
<accession>A0ABP8JMX9</accession>
<name>A0ABP8JMX9_9BACT</name>
<feature type="signal peptide" evidence="1">
    <location>
        <begin position="1"/>
        <end position="25"/>
    </location>
</feature>
<dbReference type="SUPFAM" id="SSF50998">
    <property type="entry name" value="Quinoprotein alcohol dehydrogenase-like"/>
    <property type="match status" value="1"/>
</dbReference>
<dbReference type="Proteomes" id="UP001500454">
    <property type="component" value="Unassembled WGS sequence"/>
</dbReference>
<dbReference type="EMBL" id="BAABHA010000015">
    <property type="protein sequence ID" value="GAA4393111.1"/>
    <property type="molecule type" value="Genomic_DNA"/>
</dbReference>
<dbReference type="InterPro" id="IPR026444">
    <property type="entry name" value="Secre_tail"/>
</dbReference>
<keyword evidence="1" id="KW-0732">Signal</keyword>
<protein>
    <recommendedName>
        <fullName evidence="2">PKD domain-containing protein</fullName>
    </recommendedName>
</protein>
<organism evidence="3 4">
    <name type="scientific">Hymenobacter koreensis</name>
    <dbReference type="NCBI Taxonomy" id="1084523"/>
    <lineage>
        <taxon>Bacteria</taxon>
        <taxon>Pseudomonadati</taxon>
        <taxon>Bacteroidota</taxon>
        <taxon>Cytophagia</taxon>
        <taxon>Cytophagales</taxon>
        <taxon>Hymenobacteraceae</taxon>
        <taxon>Hymenobacter</taxon>
    </lineage>
</organism>
<sequence length="604" mass="64785">MSFMNFLRSLLLLLIGLLGVLAAQAQPTRTWERTYLRADGGYLTTLPLRPGVHLHVGSLLDLNAGEAEMRLVLTRAATGDTLRVVRLNRNGPGGYDFPSDAVLEPDGAATVFGYHAEAAASAPGTFDYTQFAVQLDTLGRVRWQRFLNLNDFSTTGRLLRLPDGYLLTTNAAAVPGQPEFPVARLTKLDRQGNTVWQRRYPSAGFAGIGGFYALALHPDGSILAAGFRDVVNPATTPFWRRSHWLVKLRPTGDTIRSVTVGTFTEREEAYHLALTPDGGVALAGLQTSHRNGDYPDDGQLVKLDAQLQPEWTRTIIGADPTKQHDLRALRVTAAGDLVLAGRYRQPGRWNGYLSAFSAAGAPRWSLLRQLGARDALYETLHLEADGSAVLAGSVEPVVNTYAGLFTRYAGVGAPYVPNLCAVPPTAQFAWARPQPDSLVVLDTSLPGPQYAEAAVWRWDFGDGTPAVEGQARARHRYAQVPPAGTPVRLTVTNNLGCTSTVTLYPFGQPTATRASAALAASVRLYPNPAPGGRATLDAEAPTGGATVATVAVTDALGRAVSTHTVRAAGGRWRCTVDLAGRPAGVYLVRLTTLQGTAVRRLVRP</sequence>
<evidence type="ECO:0000313" key="4">
    <source>
        <dbReference type="Proteomes" id="UP001500454"/>
    </source>
</evidence>
<dbReference type="PANTHER" id="PTHR42754:SF1">
    <property type="entry name" value="LIPOPROTEIN"/>
    <property type="match status" value="1"/>
</dbReference>
<dbReference type="Pfam" id="PF18911">
    <property type="entry name" value="PKD_4"/>
    <property type="match status" value="1"/>
</dbReference>
<dbReference type="SMART" id="SM00089">
    <property type="entry name" value="PKD"/>
    <property type="match status" value="1"/>
</dbReference>
<keyword evidence="4" id="KW-1185">Reference proteome</keyword>
<comment type="caution">
    <text evidence="3">The sequence shown here is derived from an EMBL/GenBank/DDBJ whole genome shotgun (WGS) entry which is preliminary data.</text>
</comment>
<dbReference type="InterPro" id="IPR022409">
    <property type="entry name" value="PKD/Chitinase_dom"/>
</dbReference>
<proteinExistence type="predicted"/>
<evidence type="ECO:0000259" key="2">
    <source>
        <dbReference type="PROSITE" id="PS50093"/>
    </source>
</evidence>
<dbReference type="Gene3D" id="2.60.40.10">
    <property type="entry name" value="Immunoglobulins"/>
    <property type="match status" value="1"/>
</dbReference>
<dbReference type="InterPro" id="IPR013783">
    <property type="entry name" value="Ig-like_fold"/>
</dbReference>
<gene>
    <name evidence="3" type="ORF">GCM10023186_44340</name>
</gene>
<feature type="domain" description="PKD" evidence="2">
    <location>
        <begin position="454"/>
        <end position="502"/>
    </location>
</feature>